<feature type="transmembrane region" description="Helical" evidence="6">
    <location>
        <begin position="81"/>
        <end position="104"/>
    </location>
</feature>
<comment type="subcellular location">
    <subcellularLocation>
        <location evidence="1">Membrane</location>
        <topology evidence="1">Multi-pass membrane protein</topology>
    </subcellularLocation>
</comment>
<protein>
    <submittedName>
        <fullName evidence="7">Putative membrane protein</fullName>
    </submittedName>
</protein>
<evidence type="ECO:0000256" key="2">
    <source>
        <dbReference type="ARBA" id="ARBA00022692"/>
    </source>
</evidence>
<evidence type="ECO:0000256" key="4">
    <source>
        <dbReference type="ARBA" id="ARBA00023136"/>
    </source>
</evidence>
<keyword evidence="3 6" id="KW-1133">Transmembrane helix</keyword>
<dbReference type="GO" id="GO:0016020">
    <property type="term" value="C:membrane"/>
    <property type="evidence" value="ECO:0007669"/>
    <property type="project" value="UniProtKB-SubCell"/>
</dbReference>
<dbReference type="Pfam" id="PF09685">
    <property type="entry name" value="MamF_MmsF"/>
    <property type="match status" value="1"/>
</dbReference>
<gene>
    <name evidence="7" type="ORF">HDF17_003698</name>
</gene>
<comment type="caution">
    <text evidence="7">The sequence shown here is derived from an EMBL/GenBank/DDBJ whole genome shotgun (WGS) entry which is preliminary data.</text>
</comment>
<evidence type="ECO:0000313" key="8">
    <source>
        <dbReference type="Proteomes" id="UP000589520"/>
    </source>
</evidence>
<feature type="transmembrane region" description="Helical" evidence="6">
    <location>
        <begin position="50"/>
        <end position="69"/>
    </location>
</feature>
<feature type="transmembrane region" description="Helical" evidence="6">
    <location>
        <begin position="110"/>
        <end position="132"/>
    </location>
</feature>
<dbReference type="InterPro" id="IPR019109">
    <property type="entry name" value="MamF_MmsF"/>
</dbReference>
<sequence length="155" mass="16802">MSEQIPPQQPPYTNVPYSDAPPPAGPAFYPQAGYPPAAPSSGLSDNSAAALAYLTIIPAIIFLIIEPYNKIPLVRFHSIQCLALGVVSFALQVGLTILSIFLHFIPLVGILFSLIHLAVFLVIFVAWLMAIIKASKGEWFKLPIIGDFAEKQARS</sequence>
<dbReference type="Proteomes" id="UP000589520">
    <property type="component" value="Unassembled WGS sequence"/>
</dbReference>
<dbReference type="AlphaFoldDB" id="A0A7Y9PLR7"/>
<dbReference type="RefSeq" id="WP_179493195.1">
    <property type="nucleotide sequence ID" value="NZ_JACCCW010000002.1"/>
</dbReference>
<keyword evidence="4 6" id="KW-0472">Membrane</keyword>
<organism evidence="7 8">
    <name type="scientific">Granulicella arctica</name>
    <dbReference type="NCBI Taxonomy" id="940613"/>
    <lineage>
        <taxon>Bacteria</taxon>
        <taxon>Pseudomonadati</taxon>
        <taxon>Acidobacteriota</taxon>
        <taxon>Terriglobia</taxon>
        <taxon>Terriglobales</taxon>
        <taxon>Acidobacteriaceae</taxon>
        <taxon>Granulicella</taxon>
    </lineage>
</organism>
<evidence type="ECO:0000256" key="5">
    <source>
        <dbReference type="SAM" id="MobiDB-lite"/>
    </source>
</evidence>
<evidence type="ECO:0000256" key="3">
    <source>
        <dbReference type="ARBA" id="ARBA00022989"/>
    </source>
</evidence>
<dbReference type="PANTHER" id="PTHR36460:SF1">
    <property type="entry name" value="UPF0132 DOMAIN PROTEIN (AFU_ORTHOLOGUE AFUA_3G10255)"/>
    <property type="match status" value="1"/>
</dbReference>
<evidence type="ECO:0000256" key="1">
    <source>
        <dbReference type="ARBA" id="ARBA00004141"/>
    </source>
</evidence>
<keyword evidence="2 6" id="KW-0812">Transmembrane</keyword>
<accession>A0A7Y9PLR7</accession>
<evidence type="ECO:0000313" key="7">
    <source>
        <dbReference type="EMBL" id="NYF81378.1"/>
    </source>
</evidence>
<feature type="region of interest" description="Disordered" evidence="5">
    <location>
        <begin position="1"/>
        <end position="24"/>
    </location>
</feature>
<dbReference type="PANTHER" id="PTHR36460">
    <property type="entry name" value="UPF0132 DOMAIN PROTEIN (AFU_ORTHOLOGUE AFUA_3G10255)"/>
    <property type="match status" value="1"/>
</dbReference>
<feature type="compositionally biased region" description="Polar residues" evidence="5">
    <location>
        <begin position="1"/>
        <end position="16"/>
    </location>
</feature>
<dbReference type="EMBL" id="JACCCW010000002">
    <property type="protein sequence ID" value="NYF81378.1"/>
    <property type="molecule type" value="Genomic_DNA"/>
</dbReference>
<evidence type="ECO:0000256" key="6">
    <source>
        <dbReference type="SAM" id="Phobius"/>
    </source>
</evidence>
<keyword evidence="8" id="KW-1185">Reference proteome</keyword>
<proteinExistence type="predicted"/>
<reference evidence="7 8" key="1">
    <citation type="submission" date="2020-07" db="EMBL/GenBank/DDBJ databases">
        <title>Genomic Encyclopedia of Type Strains, Phase IV (KMG-V): Genome sequencing to study the core and pangenomes of soil and plant-associated prokaryotes.</title>
        <authorList>
            <person name="Whitman W."/>
        </authorList>
    </citation>
    <scope>NUCLEOTIDE SEQUENCE [LARGE SCALE GENOMIC DNA]</scope>
    <source>
        <strain evidence="7 8">X4EP2</strain>
    </source>
</reference>
<name>A0A7Y9PLR7_9BACT</name>